<dbReference type="PANTHER" id="PTHR11601:SF34">
    <property type="entry name" value="CYSTEINE DESULFURASE"/>
    <property type="match status" value="1"/>
</dbReference>
<dbReference type="Gene3D" id="3.40.640.10">
    <property type="entry name" value="Type I PLP-dependent aspartate aminotransferase-like (Major domain)"/>
    <property type="match status" value="1"/>
</dbReference>
<keyword evidence="9 11" id="KW-0411">Iron-sulfur</keyword>
<dbReference type="Pfam" id="PF00266">
    <property type="entry name" value="Aminotran_5"/>
    <property type="match status" value="1"/>
</dbReference>
<dbReference type="NCBIfam" id="TIGR03402">
    <property type="entry name" value="FeS_nifS"/>
    <property type="match status" value="1"/>
</dbReference>
<dbReference type="HAMAP" id="MF_00331">
    <property type="entry name" value="Cys_desulf_IscS"/>
    <property type="match status" value="1"/>
</dbReference>
<evidence type="ECO:0000259" key="13">
    <source>
        <dbReference type="Pfam" id="PF00266"/>
    </source>
</evidence>
<dbReference type="InterPro" id="IPR015424">
    <property type="entry name" value="PyrdxlP-dep_Trfase"/>
</dbReference>
<dbReference type="EC" id="2.8.1.7" evidence="11"/>
<feature type="binding site" evidence="11">
    <location>
        <position position="151"/>
    </location>
    <ligand>
        <name>pyridoxal 5'-phosphate</name>
        <dbReference type="ChEBI" id="CHEBI:597326"/>
    </ligand>
</feature>
<dbReference type="FunFam" id="3.40.640.10:FF:000003">
    <property type="entry name" value="Cysteine desulfurase IscS"/>
    <property type="match status" value="1"/>
</dbReference>
<keyword evidence="8 11" id="KW-0408">Iron</keyword>
<feature type="binding site" description="via persulfide group" evidence="11">
    <location>
        <position position="324"/>
    </location>
    <ligand>
        <name>[2Fe-2S] cluster</name>
        <dbReference type="ChEBI" id="CHEBI:190135"/>
        <note>ligand shared with IscU</note>
    </ligand>
</feature>
<dbReference type="Gene3D" id="3.90.1150.10">
    <property type="entry name" value="Aspartate Aminotransferase, domain 1"/>
    <property type="match status" value="1"/>
</dbReference>
<dbReference type="InterPro" id="IPR015421">
    <property type="entry name" value="PyrdxlP-dep_Trfase_major"/>
</dbReference>
<comment type="cofactor">
    <cofactor evidence="1 11 12">
        <name>pyridoxal 5'-phosphate</name>
        <dbReference type="ChEBI" id="CHEBI:597326"/>
    </cofactor>
</comment>
<feature type="binding site" evidence="11">
    <location>
        <position position="237"/>
    </location>
    <ligand>
        <name>pyridoxal 5'-phosphate</name>
        <dbReference type="ChEBI" id="CHEBI:597326"/>
    </ligand>
</feature>
<dbReference type="AlphaFoldDB" id="A0A424YF51"/>
<dbReference type="InterPro" id="IPR016454">
    <property type="entry name" value="Cysteine_dSase"/>
</dbReference>
<dbReference type="Proteomes" id="UP000285138">
    <property type="component" value="Unassembled WGS sequence"/>
</dbReference>
<dbReference type="InterPro" id="IPR020578">
    <property type="entry name" value="Aminotrans_V_PyrdxlP_BS"/>
</dbReference>
<evidence type="ECO:0000256" key="9">
    <source>
        <dbReference type="ARBA" id="ARBA00023014"/>
    </source>
</evidence>
<dbReference type="UniPathway" id="UPA00266"/>
<dbReference type="PANTHER" id="PTHR11601">
    <property type="entry name" value="CYSTEINE DESULFURYLASE FAMILY MEMBER"/>
    <property type="match status" value="1"/>
</dbReference>
<dbReference type="SUPFAM" id="SSF53383">
    <property type="entry name" value="PLP-dependent transferases"/>
    <property type="match status" value="1"/>
</dbReference>
<keyword evidence="7 11" id="KW-0663">Pyridoxal phosphate</keyword>
<evidence type="ECO:0000256" key="4">
    <source>
        <dbReference type="ARBA" id="ARBA00022679"/>
    </source>
</evidence>
<feature type="active site" description="Cysteine persulfide intermediate" evidence="11">
    <location>
        <position position="324"/>
    </location>
</feature>
<dbReference type="Gene3D" id="1.10.260.50">
    <property type="match status" value="1"/>
</dbReference>
<accession>A0A424YF51</accession>
<reference evidence="14 15" key="1">
    <citation type="submission" date="2018-08" db="EMBL/GenBank/DDBJ databases">
        <title>The metabolism and importance of syntrophic acetate oxidation coupled to methane or sulfide production in haloalkaline environments.</title>
        <authorList>
            <person name="Timmers P.H.A."/>
            <person name="Vavourakis C.D."/>
            <person name="Sorokin D.Y."/>
            <person name="Sinninghe Damste J.S."/>
            <person name="Muyzer G."/>
            <person name="Stams A.J.M."/>
            <person name="Plugge C.M."/>
        </authorList>
    </citation>
    <scope>NUCLEOTIDE SEQUENCE [LARGE SCALE GENOMIC DNA]</scope>
    <source>
        <strain evidence="14">MSAO_Bac1</strain>
    </source>
</reference>
<dbReference type="EMBL" id="QZAA01000125">
    <property type="protein sequence ID" value="RQD76270.1"/>
    <property type="molecule type" value="Genomic_DNA"/>
</dbReference>
<comment type="pathway">
    <text evidence="11">Cofactor biosynthesis; iron-sulfur cluster biosynthesis.</text>
</comment>
<comment type="subunit">
    <text evidence="11">Homodimer. Forms a heterotetramer with IscU, interacts with other sulfur acceptors.</text>
</comment>
<dbReference type="GO" id="GO:0046872">
    <property type="term" value="F:metal ion binding"/>
    <property type="evidence" value="ECO:0007669"/>
    <property type="project" value="UniProtKB-KW"/>
</dbReference>
<sequence>MERIYLDHGATTPLDPRVLEAMMPFLKENFGNPSSLHFFGREVKKQLEEARERIAFILGAEPEEIIFTSGGTEADNLALTGAAHALKEKGKHIITTAVEHHAVLDSCAVLKEEGFDVTILPVDGYGMVDPRHIKDSIREDTLLVSVIYGNNEVGTVQPLEEIGKITREKGVLFHTDAVQAVGNLPLEVDKLRVDLLALSAHKFYGPKGVGILYCRQGTEIKRMIHGGGQERSRRAGTENVSGIIGMARAMDIAVEEIEENTKRIENLRNKLIEGLLSIEDVYLNGHPTRRLAGNVNASFEYIEGEALLLSLDFKGIAASSGSACSSGSMEPSHVLLAMGIPEQTAHGSLRFTLGRHTTEEEIDYVLEVVPEAVQKLRDMSSIYQGKGERR</sequence>
<evidence type="ECO:0000313" key="15">
    <source>
        <dbReference type="Proteomes" id="UP000285138"/>
    </source>
</evidence>
<evidence type="ECO:0000256" key="1">
    <source>
        <dbReference type="ARBA" id="ARBA00001933"/>
    </source>
</evidence>
<dbReference type="GO" id="GO:1990221">
    <property type="term" value="C:L-cysteine desulfurase complex"/>
    <property type="evidence" value="ECO:0007669"/>
    <property type="project" value="UniProtKB-ARBA"/>
</dbReference>
<dbReference type="PIRSF" id="PIRSF005572">
    <property type="entry name" value="NifS"/>
    <property type="match status" value="1"/>
</dbReference>
<dbReference type="NCBIfam" id="NF002806">
    <property type="entry name" value="PRK02948.1"/>
    <property type="match status" value="1"/>
</dbReference>
<evidence type="ECO:0000256" key="7">
    <source>
        <dbReference type="ARBA" id="ARBA00022898"/>
    </source>
</evidence>
<dbReference type="GO" id="GO:0031071">
    <property type="term" value="F:cysteine desulfurase activity"/>
    <property type="evidence" value="ECO:0007669"/>
    <property type="project" value="UniProtKB-UniRule"/>
</dbReference>
<feature type="domain" description="Aminotransferase class V" evidence="13">
    <location>
        <begin position="4"/>
        <end position="365"/>
    </location>
</feature>
<evidence type="ECO:0000256" key="8">
    <source>
        <dbReference type="ARBA" id="ARBA00023004"/>
    </source>
</evidence>
<organism evidence="14 15">
    <name type="scientific">Candidatus Syntrophonatronum acetioxidans</name>
    <dbReference type="NCBI Taxonomy" id="1795816"/>
    <lineage>
        <taxon>Bacteria</taxon>
        <taxon>Bacillati</taxon>
        <taxon>Bacillota</taxon>
        <taxon>Clostridia</taxon>
        <taxon>Eubacteriales</taxon>
        <taxon>Syntrophomonadaceae</taxon>
        <taxon>Candidatus Syntrophonatronum</taxon>
    </lineage>
</organism>
<feature type="binding site" evidence="11">
    <location>
        <begin position="199"/>
        <end position="201"/>
    </location>
    <ligand>
        <name>pyridoxal 5'-phosphate</name>
        <dbReference type="ChEBI" id="CHEBI:597326"/>
    </ligand>
</feature>
<keyword evidence="3 11" id="KW-0963">Cytoplasm</keyword>
<gene>
    <name evidence="14" type="primary">nifS</name>
    <name evidence="11" type="synonym">iscS</name>
    <name evidence="14" type="ORF">D5R97_04660</name>
</gene>
<name>A0A424YF51_9FIRM</name>
<evidence type="ECO:0000256" key="12">
    <source>
        <dbReference type="RuleBase" id="RU004504"/>
    </source>
</evidence>
<comment type="function">
    <text evidence="11">Master enzyme that delivers sulfur to a number of partners involved in Fe-S cluster assembly, tRNA modification or cofactor biosynthesis. Catalyzes the removal of elemental sulfur atoms from cysteine to produce alanine. Functions as a sulfur delivery protein for Fe-S cluster synthesis onto IscU, an Fe-S scaffold assembly protein, as well as other S acceptor proteins.</text>
</comment>
<comment type="catalytic activity">
    <reaction evidence="10 11">
        <text>(sulfur carrier)-H + L-cysteine = (sulfur carrier)-SH + L-alanine</text>
        <dbReference type="Rhea" id="RHEA:43892"/>
        <dbReference type="Rhea" id="RHEA-COMP:14737"/>
        <dbReference type="Rhea" id="RHEA-COMP:14739"/>
        <dbReference type="ChEBI" id="CHEBI:29917"/>
        <dbReference type="ChEBI" id="CHEBI:35235"/>
        <dbReference type="ChEBI" id="CHEBI:57972"/>
        <dbReference type="ChEBI" id="CHEBI:64428"/>
        <dbReference type="EC" id="2.8.1.7"/>
    </reaction>
</comment>
<dbReference type="GO" id="GO:0006520">
    <property type="term" value="P:amino acid metabolic process"/>
    <property type="evidence" value="ECO:0007669"/>
    <property type="project" value="InterPro"/>
</dbReference>
<comment type="caution">
    <text evidence="14">The sequence shown here is derived from an EMBL/GenBank/DDBJ whole genome shotgun (WGS) entry which is preliminary data.</text>
</comment>
<keyword evidence="6 11" id="KW-0479">Metal-binding</keyword>
<comment type="subcellular location">
    <subcellularLocation>
        <location evidence="11">Cytoplasm</location>
    </subcellularLocation>
</comment>
<dbReference type="InterPro" id="IPR010240">
    <property type="entry name" value="Cys_deSase_IscS"/>
</dbReference>
<dbReference type="GO" id="GO:0044571">
    <property type="term" value="P:[2Fe-2S] cluster assembly"/>
    <property type="evidence" value="ECO:0007669"/>
    <property type="project" value="UniProtKB-UniRule"/>
</dbReference>
<evidence type="ECO:0000256" key="10">
    <source>
        <dbReference type="ARBA" id="ARBA00050776"/>
    </source>
</evidence>
<dbReference type="InterPro" id="IPR000192">
    <property type="entry name" value="Aminotrans_V_dom"/>
</dbReference>
<evidence type="ECO:0000256" key="5">
    <source>
        <dbReference type="ARBA" id="ARBA00022714"/>
    </source>
</evidence>
<dbReference type="GO" id="GO:0030170">
    <property type="term" value="F:pyridoxal phosphate binding"/>
    <property type="evidence" value="ECO:0007669"/>
    <property type="project" value="UniProtKB-UniRule"/>
</dbReference>
<dbReference type="GO" id="GO:0051537">
    <property type="term" value="F:2 iron, 2 sulfur cluster binding"/>
    <property type="evidence" value="ECO:0007669"/>
    <property type="project" value="UniProtKB-UniRule"/>
</dbReference>
<dbReference type="InterPro" id="IPR017772">
    <property type="entry name" value="Cys_deSase_NifS_bac/arc"/>
</dbReference>
<keyword evidence="5 11" id="KW-0001">2Fe-2S</keyword>
<dbReference type="InterPro" id="IPR015422">
    <property type="entry name" value="PyrdxlP-dep_Trfase_small"/>
</dbReference>
<feature type="binding site" evidence="11">
    <location>
        <begin position="71"/>
        <end position="72"/>
    </location>
    <ligand>
        <name>pyridoxal 5'-phosphate</name>
        <dbReference type="ChEBI" id="CHEBI:597326"/>
    </ligand>
</feature>
<evidence type="ECO:0000256" key="3">
    <source>
        <dbReference type="ARBA" id="ARBA00022490"/>
    </source>
</evidence>
<proteinExistence type="inferred from homology"/>
<feature type="binding site" evidence="11">
    <location>
        <position position="179"/>
    </location>
    <ligand>
        <name>pyridoxal 5'-phosphate</name>
        <dbReference type="ChEBI" id="CHEBI:597326"/>
    </ligand>
</feature>
<evidence type="ECO:0000313" key="14">
    <source>
        <dbReference type="EMBL" id="RQD76270.1"/>
    </source>
</evidence>
<evidence type="ECO:0000256" key="2">
    <source>
        <dbReference type="ARBA" id="ARBA00006490"/>
    </source>
</evidence>
<evidence type="ECO:0000256" key="6">
    <source>
        <dbReference type="ARBA" id="ARBA00022723"/>
    </source>
</evidence>
<dbReference type="PROSITE" id="PS00595">
    <property type="entry name" value="AA_TRANSFER_CLASS_5"/>
    <property type="match status" value="1"/>
</dbReference>
<evidence type="ECO:0000256" key="11">
    <source>
        <dbReference type="HAMAP-Rule" id="MF_00331"/>
    </source>
</evidence>
<feature type="modified residue" description="N6-(pyridoxal phosphate)lysine" evidence="11">
    <location>
        <position position="202"/>
    </location>
</feature>
<keyword evidence="4 11" id="KW-0808">Transferase</keyword>
<protein>
    <recommendedName>
        <fullName evidence="11">Cysteine desulfurase IscS</fullName>
        <ecNumber evidence="11">2.8.1.7</ecNumber>
    </recommendedName>
</protein>
<comment type="similarity">
    <text evidence="2 11">Belongs to the class-V pyridoxal-phosphate-dependent aminotransferase family. NifS/IscS subfamily.</text>
</comment>